<dbReference type="GO" id="GO:0034663">
    <property type="term" value="C:endoplasmic reticulum chaperone complex"/>
    <property type="evidence" value="ECO:0007669"/>
    <property type="project" value="TreeGrafter"/>
</dbReference>
<dbReference type="GO" id="GO:0030968">
    <property type="term" value="P:endoplasmic reticulum unfolded protein response"/>
    <property type="evidence" value="ECO:0007669"/>
    <property type="project" value="TreeGrafter"/>
</dbReference>
<dbReference type="Proteomes" id="UP001196413">
    <property type="component" value="Unassembled WGS sequence"/>
</dbReference>
<dbReference type="InterPro" id="IPR013126">
    <property type="entry name" value="Hsp_70_fam"/>
</dbReference>
<gene>
    <name evidence="6" type="ORF">KIN20_031441</name>
</gene>
<keyword evidence="4" id="KW-0143">Chaperone</keyword>
<organism evidence="6 7">
    <name type="scientific">Parelaphostrongylus tenuis</name>
    <name type="common">Meningeal worm</name>
    <dbReference type="NCBI Taxonomy" id="148309"/>
    <lineage>
        <taxon>Eukaryota</taxon>
        <taxon>Metazoa</taxon>
        <taxon>Ecdysozoa</taxon>
        <taxon>Nematoda</taxon>
        <taxon>Chromadorea</taxon>
        <taxon>Rhabditida</taxon>
        <taxon>Rhabditina</taxon>
        <taxon>Rhabditomorpha</taxon>
        <taxon>Strongyloidea</taxon>
        <taxon>Metastrongylidae</taxon>
        <taxon>Parelaphostrongylus</taxon>
    </lineage>
</organism>
<dbReference type="EMBL" id="JAHQIW010006690">
    <property type="protein sequence ID" value="KAJ1369858.1"/>
    <property type="molecule type" value="Genomic_DNA"/>
</dbReference>
<reference evidence="6" key="1">
    <citation type="submission" date="2021-06" db="EMBL/GenBank/DDBJ databases">
        <title>Parelaphostrongylus tenuis whole genome reference sequence.</title>
        <authorList>
            <person name="Garwood T.J."/>
            <person name="Larsen P.A."/>
            <person name="Fountain-Jones N.M."/>
            <person name="Garbe J.R."/>
            <person name="Macchietto M.G."/>
            <person name="Kania S.A."/>
            <person name="Gerhold R.W."/>
            <person name="Richards J.E."/>
            <person name="Wolf T.M."/>
        </authorList>
    </citation>
    <scope>NUCLEOTIDE SEQUENCE</scope>
    <source>
        <strain evidence="6">MNPRO001-30</strain>
        <tissue evidence="6">Meninges</tissue>
    </source>
</reference>
<evidence type="ECO:0000256" key="5">
    <source>
        <dbReference type="ARBA" id="ARBA00040503"/>
    </source>
</evidence>
<evidence type="ECO:0000256" key="1">
    <source>
        <dbReference type="ARBA" id="ARBA00007381"/>
    </source>
</evidence>
<dbReference type="GO" id="GO:0005524">
    <property type="term" value="F:ATP binding"/>
    <property type="evidence" value="ECO:0007669"/>
    <property type="project" value="UniProtKB-KW"/>
</dbReference>
<comment type="similarity">
    <text evidence="1">Belongs to the heat shock protein 70 family.</text>
</comment>
<keyword evidence="3" id="KW-0067">ATP-binding</keyword>
<evidence type="ECO:0000256" key="3">
    <source>
        <dbReference type="ARBA" id="ARBA00022840"/>
    </source>
</evidence>
<sequence>MGSIDDAAEDGREVIREEFKADENSLDDSSDVEYVSEKDKSSKIANFSNPVVRTIGVGFDRFLGGFELTIKLAKHLEHVTRGELEEMIADMEPREICRFLNTDEALARGAVYQAAELSKSFKVFPFGVKELIIYPVQVKFLSKTVDGGLKEATRQVFSHKSYYPTSNMIVTFQSYTDDLEGTDLAQVSLQGLDTTVENNASCAECEIKVTQPNDN</sequence>
<protein>
    <recommendedName>
        <fullName evidence="5">Hypoxia up-regulated protein 1</fullName>
    </recommendedName>
</protein>
<accession>A0AAD5R5H8</accession>
<evidence type="ECO:0000256" key="2">
    <source>
        <dbReference type="ARBA" id="ARBA00022741"/>
    </source>
</evidence>
<comment type="caution">
    <text evidence="6">The sequence shown here is derived from an EMBL/GenBank/DDBJ whole genome shotgun (WGS) entry which is preliminary data.</text>
</comment>
<dbReference type="GO" id="GO:0140662">
    <property type="term" value="F:ATP-dependent protein folding chaperone"/>
    <property type="evidence" value="ECO:0007669"/>
    <property type="project" value="InterPro"/>
</dbReference>
<evidence type="ECO:0000313" key="7">
    <source>
        <dbReference type="Proteomes" id="UP001196413"/>
    </source>
</evidence>
<dbReference type="PANTHER" id="PTHR45639:SF3">
    <property type="entry name" value="HYPOXIA UP-REGULATED PROTEIN 1"/>
    <property type="match status" value="1"/>
</dbReference>
<dbReference type="AlphaFoldDB" id="A0AAD5R5H8"/>
<dbReference type="PANTHER" id="PTHR45639">
    <property type="entry name" value="HSC70CB, ISOFORM G-RELATED"/>
    <property type="match status" value="1"/>
</dbReference>
<keyword evidence="2" id="KW-0547">Nucleotide-binding</keyword>
<evidence type="ECO:0000256" key="4">
    <source>
        <dbReference type="ARBA" id="ARBA00023186"/>
    </source>
</evidence>
<proteinExistence type="inferred from homology"/>
<name>A0AAD5R5H8_PARTN</name>
<evidence type="ECO:0000313" key="6">
    <source>
        <dbReference type="EMBL" id="KAJ1369858.1"/>
    </source>
</evidence>
<keyword evidence="7" id="KW-1185">Reference proteome</keyword>